<dbReference type="Pfam" id="PF10005">
    <property type="entry name" value="Zn_ribbon_DZR_6"/>
    <property type="match status" value="1"/>
</dbReference>
<reference evidence="2 3" key="1">
    <citation type="submission" date="2019-01" db="EMBL/GenBank/DDBJ databases">
        <authorList>
            <person name="Chen W.-M."/>
        </authorList>
    </citation>
    <scope>NUCLEOTIDE SEQUENCE [LARGE SCALE GENOMIC DNA]</scope>
    <source>
        <strain evidence="2 3">TER-1</strain>
    </source>
</reference>
<evidence type="ECO:0000259" key="1">
    <source>
        <dbReference type="Pfam" id="PF10005"/>
    </source>
</evidence>
<sequence length="353" mass="39641">MKLFQCQSCGNILYFENRTCERCGHRLAYLPETGMLSALEPAGGTSWTPLAASDRPGLFCTNADHDACNWLVPPGTSDAFCLACRHNGTIPDVSNPTYLEAWRQLEFAKHRLFYTLLRWNLPLKTRAEDPEHGLIFHFLADPPENQGPKVMTGHDNGVITIALVEADDAEREKRRSQMGEPYRTLLGHFRHEVGHHYWDVLVRDAGRLDACRAVFGDDSQDYNAALQRHYDQGPPPNWQDSFVSAYATTHPWEDFAETWAHYLHIVDTLEMASAFGMQVNPLVDASGNLAGRIDFDPYRAESIGQIVDAWLPVVFALNSVNRAMGHADLYPFVLAPPVVTKLGFIHDLVHGKV</sequence>
<evidence type="ECO:0000313" key="2">
    <source>
        <dbReference type="EMBL" id="RVU16586.1"/>
    </source>
</evidence>
<comment type="caution">
    <text evidence="2">The sequence shown here is derived from an EMBL/GenBank/DDBJ whole genome shotgun (WGS) entry which is preliminary data.</text>
</comment>
<dbReference type="EMBL" id="SACP01000015">
    <property type="protein sequence ID" value="RVU16586.1"/>
    <property type="molecule type" value="Genomic_DNA"/>
</dbReference>
<dbReference type="PIRSF" id="PIRSF012641">
    <property type="entry name" value="UCP012641"/>
    <property type="match status" value="1"/>
</dbReference>
<name>A0A437P2Z5_9HYPH</name>
<dbReference type="Gene3D" id="3.40.390.70">
    <property type="match status" value="1"/>
</dbReference>
<dbReference type="InterPro" id="IPR031321">
    <property type="entry name" value="UCP012641"/>
</dbReference>
<gene>
    <name evidence="2" type="ORF">EOE48_16020</name>
</gene>
<evidence type="ECO:0000313" key="3">
    <source>
        <dbReference type="Proteomes" id="UP000286997"/>
    </source>
</evidence>
<protein>
    <recommendedName>
        <fullName evidence="1">Zinc-ribbon domain-containing protein</fullName>
    </recommendedName>
</protein>
<dbReference type="Pfam" id="PF15887">
    <property type="entry name" value="Peptidase_Mx"/>
    <property type="match status" value="1"/>
</dbReference>
<accession>A0A437P2Z5</accession>
<organism evidence="2 3">
    <name type="scientific">Methylobacterium oryzihabitans</name>
    <dbReference type="NCBI Taxonomy" id="2499852"/>
    <lineage>
        <taxon>Bacteria</taxon>
        <taxon>Pseudomonadati</taxon>
        <taxon>Pseudomonadota</taxon>
        <taxon>Alphaproteobacteria</taxon>
        <taxon>Hyphomicrobiales</taxon>
        <taxon>Methylobacteriaceae</taxon>
        <taxon>Methylobacterium</taxon>
    </lineage>
</organism>
<dbReference type="OrthoDB" id="256753at2"/>
<dbReference type="AlphaFoldDB" id="A0A437P2Z5"/>
<feature type="domain" description="Zinc-ribbon" evidence="1">
    <location>
        <begin position="3"/>
        <end position="94"/>
    </location>
</feature>
<dbReference type="RefSeq" id="WP_127730884.1">
    <property type="nucleotide sequence ID" value="NZ_SACP01000015.1"/>
</dbReference>
<dbReference type="InterPro" id="IPR011201">
    <property type="entry name" value="Zinc-ribbon_6_bact"/>
</dbReference>
<keyword evidence="3" id="KW-1185">Reference proteome</keyword>
<proteinExistence type="predicted"/>
<dbReference type="Proteomes" id="UP000286997">
    <property type="component" value="Unassembled WGS sequence"/>
</dbReference>